<evidence type="ECO:0000313" key="1">
    <source>
        <dbReference type="EMBL" id="UVK59802.1"/>
    </source>
</evidence>
<protein>
    <submittedName>
        <fullName evidence="1">Uncharacterized protein</fullName>
    </submittedName>
</protein>
<organism evidence="1 2">
    <name type="scientific">Gordonia phage Aleemily</name>
    <dbReference type="NCBI Taxonomy" id="2965181"/>
    <lineage>
        <taxon>Viruses</taxon>
        <taxon>Duplodnaviria</taxon>
        <taxon>Heunggongvirae</taxon>
        <taxon>Uroviricota</taxon>
        <taxon>Caudoviricetes</taxon>
        <taxon>Kruegerviridae</taxon>
        <taxon>Cafassovirus</taxon>
        <taxon>Cafassovirus aleemily</taxon>
    </lineage>
</organism>
<keyword evidence="2" id="KW-1185">Reference proteome</keyword>
<dbReference type="Proteomes" id="UP001059192">
    <property type="component" value="Segment"/>
</dbReference>
<accession>A0A9E7QBS3</accession>
<gene>
    <name evidence="1" type="primary">62</name>
    <name evidence="1" type="ORF">SEA_ALEEMILY_62</name>
</gene>
<sequence>MSLPQTAARGADLAIEILAQIDADQAHWEQRRWASVPQGVDWQVTLEDVDSLDTERRWVLLEPPADCGAAFCFAGHAVVMTGGRFAESRSVRVGRRVEDIAAEQSAYARHIAGVLHPDFTDGVLDVSDTAAELLGLDEPAANRLFDATNSLDQLRNMVAALAAGEQINPCRTYREGDAAFDEYNHEHCHGHSCDGDDE</sequence>
<dbReference type="EMBL" id="ON970578">
    <property type="protein sequence ID" value="UVK59802.1"/>
    <property type="molecule type" value="Genomic_DNA"/>
</dbReference>
<name>A0A9E7QBS3_9CAUD</name>
<evidence type="ECO:0000313" key="2">
    <source>
        <dbReference type="Proteomes" id="UP001059192"/>
    </source>
</evidence>
<reference evidence="1" key="1">
    <citation type="submission" date="2022-07" db="EMBL/GenBank/DDBJ databases">
        <authorList>
            <person name="Basulto B.M."/>
            <person name="Goecke B.E."/>
            <person name="Engstrom E.M."/>
            <person name="Moore Y."/>
            <person name="Pitman H.D."/>
            <person name="Schroeder M.D."/>
            <person name="Simpson G.E."/>
            <person name="Welch N."/>
            <person name="Tibbetts T.J."/>
            <person name="Butela K.A."/>
            <person name="Garlena R.A."/>
            <person name="Russell D.A."/>
            <person name="Jacobs-Sera D."/>
            <person name="Hatfull G.F."/>
        </authorList>
    </citation>
    <scope>NUCLEOTIDE SEQUENCE</scope>
</reference>
<proteinExistence type="predicted"/>